<feature type="transmembrane region" description="Helical" evidence="6">
    <location>
        <begin position="235"/>
        <end position="253"/>
    </location>
</feature>
<dbReference type="PROSITE" id="PS50850">
    <property type="entry name" value="MFS"/>
    <property type="match status" value="1"/>
</dbReference>
<keyword evidence="4 6" id="KW-0472">Membrane</keyword>
<dbReference type="Proteomes" id="UP000594800">
    <property type="component" value="Chromosome"/>
</dbReference>
<feature type="transmembrane region" description="Helical" evidence="6">
    <location>
        <begin position="40"/>
        <end position="61"/>
    </location>
</feature>
<dbReference type="SUPFAM" id="SSF103473">
    <property type="entry name" value="MFS general substrate transporter"/>
    <property type="match status" value="1"/>
</dbReference>
<feature type="region of interest" description="Disordered" evidence="5">
    <location>
        <begin position="410"/>
        <end position="429"/>
    </location>
</feature>
<dbReference type="Gene3D" id="1.20.1250.20">
    <property type="entry name" value="MFS general substrate transporter like domains"/>
    <property type="match status" value="2"/>
</dbReference>
<dbReference type="PANTHER" id="PTHR23521">
    <property type="entry name" value="TRANSPORTER MFS SUPERFAMILY"/>
    <property type="match status" value="1"/>
</dbReference>
<feature type="transmembrane region" description="Helical" evidence="6">
    <location>
        <begin position="265"/>
        <end position="283"/>
    </location>
</feature>
<evidence type="ECO:0000256" key="2">
    <source>
        <dbReference type="ARBA" id="ARBA00022692"/>
    </source>
</evidence>
<dbReference type="KEGG" id="poz:I0K15_18080"/>
<dbReference type="InterPro" id="IPR020846">
    <property type="entry name" value="MFS_dom"/>
</dbReference>
<dbReference type="AlphaFoldDB" id="A0A7S9LRA1"/>
<dbReference type="InterPro" id="IPR011701">
    <property type="entry name" value="MFS"/>
</dbReference>
<feature type="transmembrane region" description="Helical" evidence="6">
    <location>
        <begin position="201"/>
        <end position="223"/>
    </location>
</feature>
<reference evidence="8 9" key="1">
    <citation type="submission" date="2020-11" db="EMBL/GenBank/DDBJ databases">
        <title>Description of Pontivivens ytuae sp. nov. isolated from deep sea sediment of Mariana Trench.</title>
        <authorList>
            <person name="Wang Z."/>
            <person name="Sun Q.-L."/>
            <person name="Xu X.-D."/>
            <person name="Tang Y.-Z."/>
            <person name="Zhang J."/>
        </authorList>
    </citation>
    <scope>NUCLEOTIDE SEQUENCE [LARGE SCALE GENOMIC DNA]</scope>
    <source>
        <strain evidence="8 9">MT2928</strain>
    </source>
</reference>
<proteinExistence type="predicted"/>
<feature type="transmembrane region" description="Helical" evidence="6">
    <location>
        <begin position="355"/>
        <end position="372"/>
    </location>
</feature>
<feature type="domain" description="Major facilitator superfamily (MFS) profile" evidence="7">
    <location>
        <begin position="7"/>
        <end position="379"/>
    </location>
</feature>
<sequence>MLAVLASSWALFLGLLLLMIGNGLQGTLLGVRGEIEGFDALTMSFVMSAYFLGFLGGSRAAPLLIQRVGHVRVFAALASLISAAFILYAAFPHPIAWAAMRLLVGFCFSGVYVVCESWLNDSSTTETRGKTLSLYMIVQMLGVVSAQFMLNLANPADYALFVLISVLVSISFAPILLSATPAPMFQTTKPMTLQRLVETSPLGSVGMFFMGLIFAGMFGMAAVYGAERGLSVSDISLFVATIYTGGLLLQYPIGWLSDRMDRRRLIAILTAIGAVTMVMGFFASEAFTALLVAAFLLGGLSNPLYSLLIAYTADYLDYEDMAAASGGLMFINGCGAILGPFIVGAMMTTLGADSYFLFMAANFALVSGYALWRMTRRAPTPVEDTASFAYVAPQASPVAVEVATEYAIEQAEGEELEEDPDQPETAGPV</sequence>
<dbReference type="GO" id="GO:0005886">
    <property type="term" value="C:plasma membrane"/>
    <property type="evidence" value="ECO:0007669"/>
    <property type="project" value="TreeGrafter"/>
</dbReference>
<feature type="transmembrane region" description="Helical" evidence="6">
    <location>
        <begin position="158"/>
        <end position="180"/>
    </location>
</feature>
<dbReference type="PANTHER" id="PTHR23521:SF3">
    <property type="entry name" value="MFS TRANSPORTER"/>
    <property type="match status" value="1"/>
</dbReference>
<keyword evidence="2 6" id="KW-0812">Transmembrane</keyword>
<feature type="compositionally biased region" description="Acidic residues" evidence="5">
    <location>
        <begin position="411"/>
        <end position="422"/>
    </location>
</feature>
<feature type="transmembrane region" description="Helical" evidence="6">
    <location>
        <begin position="323"/>
        <end position="343"/>
    </location>
</feature>
<feature type="transmembrane region" description="Helical" evidence="6">
    <location>
        <begin position="289"/>
        <end position="311"/>
    </location>
</feature>
<feature type="transmembrane region" description="Helical" evidence="6">
    <location>
        <begin position="97"/>
        <end position="119"/>
    </location>
</feature>
<dbReference type="GO" id="GO:0022857">
    <property type="term" value="F:transmembrane transporter activity"/>
    <property type="evidence" value="ECO:0007669"/>
    <property type="project" value="InterPro"/>
</dbReference>
<evidence type="ECO:0000256" key="5">
    <source>
        <dbReference type="SAM" id="MobiDB-lite"/>
    </source>
</evidence>
<feature type="transmembrane region" description="Helical" evidence="6">
    <location>
        <begin position="73"/>
        <end position="91"/>
    </location>
</feature>
<gene>
    <name evidence="8" type="ORF">I0K15_18080</name>
</gene>
<evidence type="ECO:0000259" key="7">
    <source>
        <dbReference type="PROSITE" id="PS50850"/>
    </source>
</evidence>
<keyword evidence="3 6" id="KW-1133">Transmembrane helix</keyword>
<keyword evidence="9" id="KW-1185">Reference proteome</keyword>
<dbReference type="InterPro" id="IPR036259">
    <property type="entry name" value="MFS_trans_sf"/>
</dbReference>
<dbReference type="InterPro" id="IPR005828">
    <property type="entry name" value="MFS_sugar_transport-like"/>
</dbReference>
<evidence type="ECO:0000256" key="3">
    <source>
        <dbReference type="ARBA" id="ARBA00022989"/>
    </source>
</evidence>
<evidence type="ECO:0000256" key="6">
    <source>
        <dbReference type="SAM" id="Phobius"/>
    </source>
</evidence>
<feature type="transmembrane region" description="Helical" evidence="6">
    <location>
        <begin position="131"/>
        <end position="152"/>
    </location>
</feature>
<dbReference type="Pfam" id="PF07690">
    <property type="entry name" value="MFS_1"/>
    <property type="match status" value="1"/>
</dbReference>
<accession>A0A7S9LRA1</accession>
<protein>
    <submittedName>
        <fullName evidence="8">MFS transporter</fullName>
    </submittedName>
</protein>
<evidence type="ECO:0000256" key="4">
    <source>
        <dbReference type="ARBA" id="ARBA00023136"/>
    </source>
</evidence>
<evidence type="ECO:0000313" key="8">
    <source>
        <dbReference type="EMBL" id="QPH53666.1"/>
    </source>
</evidence>
<dbReference type="EMBL" id="CP064942">
    <property type="protein sequence ID" value="QPH53666.1"/>
    <property type="molecule type" value="Genomic_DNA"/>
</dbReference>
<comment type="subcellular location">
    <subcellularLocation>
        <location evidence="1">Membrane</location>
    </subcellularLocation>
</comment>
<dbReference type="Pfam" id="PF00083">
    <property type="entry name" value="Sugar_tr"/>
    <property type="match status" value="1"/>
</dbReference>
<dbReference type="RefSeq" id="WP_196102875.1">
    <property type="nucleotide sequence ID" value="NZ_CP064942.1"/>
</dbReference>
<organism evidence="8 9">
    <name type="scientific">Pontivivens ytuae</name>
    <dbReference type="NCBI Taxonomy" id="2789856"/>
    <lineage>
        <taxon>Bacteria</taxon>
        <taxon>Pseudomonadati</taxon>
        <taxon>Pseudomonadota</taxon>
        <taxon>Alphaproteobacteria</taxon>
        <taxon>Rhodobacterales</taxon>
        <taxon>Paracoccaceae</taxon>
        <taxon>Pontivivens</taxon>
    </lineage>
</organism>
<evidence type="ECO:0000256" key="1">
    <source>
        <dbReference type="ARBA" id="ARBA00004370"/>
    </source>
</evidence>
<evidence type="ECO:0000313" key="9">
    <source>
        <dbReference type="Proteomes" id="UP000594800"/>
    </source>
</evidence>
<dbReference type="InterPro" id="IPR047200">
    <property type="entry name" value="MFS_YcaD-like"/>
</dbReference>
<name>A0A7S9LRA1_9RHOB</name>
<dbReference type="CDD" id="cd17477">
    <property type="entry name" value="MFS_YcaD_like"/>
    <property type="match status" value="1"/>
</dbReference>